<feature type="domain" description="Gfo/Idh/MocA-like oxidoreductase bacterial type C-terminal" evidence="2">
    <location>
        <begin position="217"/>
        <end position="468"/>
    </location>
</feature>
<dbReference type="Gene3D" id="3.40.50.720">
    <property type="entry name" value="NAD(P)-binding Rossmann-like Domain"/>
    <property type="match status" value="1"/>
</dbReference>
<dbReference type="NCBIfam" id="TIGR01409">
    <property type="entry name" value="TAT_signal_seq"/>
    <property type="match status" value="1"/>
</dbReference>
<dbReference type="InterPro" id="IPR019546">
    <property type="entry name" value="TAT_signal_bac_arc"/>
</dbReference>
<feature type="domain" description="Gfo/Idh/MocA-like oxidoreductase N-terminal" evidence="1">
    <location>
        <begin position="46"/>
        <end position="174"/>
    </location>
</feature>
<dbReference type="RefSeq" id="WP_145264423.1">
    <property type="nucleotide sequence ID" value="NZ_CP036316.1"/>
</dbReference>
<keyword evidence="3" id="KW-0378">Hydrolase</keyword>
<dbReference type="PROSITE" id="PS51318">
    <property type="entry name" value="TAT"/>
    <property type="match status" value="1"/>
</dbReference>
<keyword evidence="4" id="KW-1185">Reference proteome</keyword>
<dbReference type="InterPro" id="IPR000683">
    <property type="entry name" value="Gfo/Idh/MocA-like_OxRdtase_N"/>
</dbReference>
<dbReference type="PANTHER" id="PTHR43818">
    <property type="entry name" value="BCDNA.GH03377"/>
    <property type="match status" value="1"/>
</dbReference>
<proteinExistence type="predicted"/>
<dbReference type="InterPro" id="IPR050463">
    <property type="entry name" value="Gfo/Idh/MocA_oxidrdct_glycsds"/>
</dbReference>
<dbReference type="Pfam" id="PF01408">
    <property type="entry name" value="GFO_IDH_MocA"/>
    <property type="match status" value="1"/>
</dbReference>
<keyword evidence="3" id="KW-0326">Glycosidase</keyword>
<dbReference type="Gene3D" id="3.30.360.10">
    <property type="entry name" value="Dihydrodipicolinate Reductase, domain 2"/>
    <property type="match status" value="1"/>
</dbReference>
<evidence type="ECO:0000313" key="3">
    <source>
        <dbReference type="EMBL" id="QDT65837.1"/>
    </source>
</evidence>
<protein>
    <submittedName>
        <fullName evidence="3">Alpha-N-acetylgalactosaminidase</fullName>
        <ecNumber evidence="3">3.2.1.49</ecNumber>
    </submittedName>
</protein>
<evidence type="ECO:0000259" key="2">
    <source>
        <dbReference type="Pfam" id="PF19051"/>
    </source>
</evidence>
<gene>
    <name evidence="3" type="primary">nagA_2</name>
    <name evidence="3" type="ORF">V22_30990</name>
</gene>
<dbReference type="KEGG" id="chya:V22_30990"/>
<dbReference type="AlphaFoldDB" id="A0A517TBT4"/>
<organism evidence="3 4">
    <name type="scientific">Calycomorphotria hydatis</name>
    <dbReference type="NCBI Taxonomy" id="2528027"/>
    <lineage>
        <taxon>Bacteria</taxon>
        <taxon>Pseudomonadati</taxon>
        <taxon>Planctomycetota</taxon>
        <taxon>Planctomycetia</taxon>
        <taxon>Planctomycetales</taxon>
        <taxon>Planctomycetaceae</taxon>
        <taxon>Calycomorphotria</taxon>
    </lineage>
</organism>
<sequence>MTSFRNSSRREFLQTTTTAAAAAATMPYWFPQSSYAAPTSALERPRVALIGCGGRGKSVANGCLSAGADLLAVADLDSSRLGQAKKEYESKQNKSERGSAITVDAYEDYRSIIDRDDIDAILCGTVDHWHTKVSIDAMRAGKDVYCEKPLTLTIDEGKQIIKVLEETNAVFQVGTQQRTEMKQLFLKAIAIVRDGRIGKVKKVTCGLNGNPQCDPIPVAPVPANLNWDMWLGQCPKVDYRYFQPPKPEGAKRAPRADTNGHYQFRWFYEYSGGKYTDWGAHHVDIAQWLIEQNGPGQGPTKVTPIEVVHPCEMDDHGNPSCNDRYNVPSKFTVQADFPNGVEMIITGEGRNGILVEGTEGRIFVSRGDLTGAPVEELESNPLPEGAIEDIYGGKKPGSHQANFLECMRTREKPISDVWSHHRAITTCHLAGIASRLNRSIEWDSAKEAIVGDEIANSMLAREQRKGYETNA</sequence>
<evidence type="ECO:0000259" key="1">
    <source>
        <dbReference type="Pfam" id="PF01408"/>
    </source>
</evidence>
<dbReference type="Proteomes" id="UP000319976">
    <property type="component" value="Chromosome"/>
</dbReference>
<dbReference type="OrthoDB" id="9788246at2"/>
<dbReference type="GO" id="GO:0008456">
    <property type="term" value="F:alpha-N-acetylgalactosaminidase activity"/>
    <property type="evidence" value="ECO:0007669"/>
    <property type="project" value="UniProtKB-EC"/>
</dbReference>
<dbReference type="EC" id="3.2.1.49" evidence="3"/>
<dbReference type="Pfam" id="PF19051">
    <property type="entry name" value="GFO_IDH_MocA_C2"/>
    <property type="match status" value="1"/>
</dbReference>
<dbReference type="InterPro" id="IPR043906">
    <property type="entry name" value="Gfo/Idh/MocA_OxRdtase_bact_C"/>
</dbReference>
<dbReference type="GO" id="GO:0000166">
    <property type="term" value="F:nucleotide binding"/>
    <property type="evidence" value="ECO:0007669"/>
    <property type="project" value="InterPro"/>
</dbReference>
<evidence type="ECO:0000313" key="4">
    <source>
        <dbReference type="Proteomes" id="UP000319976"/>
    </source>
</evidence>
<dbReference type="SUPFAM" id="SSF55347">
    <property type="entry name" value="Glyceraldehyde-3-phosphate dehydrogenase-like, C-terminal domain"/>
    <property type="match status" value="1"/>
</dbReference>
<dbReference type="InterPro" id="IPR006311">
    <property type="entry name" value="TAT_signal"/>
</dbReference>
<reference evidence="3 4" key="1">
    <citation type="submission" date="2019-02" db="EMBL/GenBank/DDBJ databases">
        <title>Deep-cultivation of Planctomycetes and their phenomic and genomic characterization uncovers novel biology.</title>
        <authorList>
            <person name="Wiegand S."/>
            <person name="Jogler M."/>
            <person name="Boedeker C."/>
            <person name="Pinto D."/>
            <person name="Vollmers J."/>
            <person name="Rivas-Marin E."/>
            <person name="Kohn T."/>
            <person name="Peeters S.H."/>
            <person name="Heuer A."/>
            <person name="Rast P."/>
            <person name="Oberbeckmann S."/>
            <person name="Bunk B."/>
            <person name="Jeske O."/>
            <person name="Meyerdierks A."/>
            <person name="Storesund J.E."/>
            <person name="Kallscheuer N."/>
            <person name="Luecker S."/>
            <person name="Lage O.M."/>
            <person name="Pohl T."/>
            <person name="Merkel B.J."/>
            <person name="Hornburger P."/>
            <person name="Mueller R.-W."/>
            <person name="Bruemmer F."/>
            <person name="Labrenz M."/>
            <person name="Spormann A.M."/>
            <person name="Op den Camp H."/>
            <person name="Overmann J."/>
            <person name="Amann R."/>
            <person name="Jetten M.S.M."/>
            <person name="Mascher T."/>
            <person name="Medema M.H."/>
            <person name="Devos D.P."/>
            <person name="Kaster A.-K."/>
            <person name="Ovreas L."/>
            <person name="Rohde M."/>
            <person name="Galperin M.Y."/>
            <person name="Jogler C."/>
        </authorList>
    </citation>
    <scope>NUCLEOTIDE SEQUENCE [LARGE SCALE GENOMIC DNA]</scope>
    <source>
        <strain evidence="3 4">V22</strain>
    </source>
</reference>
<dbReference type="EMBL" id="CP036316">
    <property type="protein sequence ID" value="QDT65837.1"/>
    <property type="molecule type" value="Genomic_DNA"/>
</dbReference>
<dbReference type="SUPFAM" id="SSF51735">
    <property type="entry name" value="NAD(P)-binding Rossmann-fold domains"/>
    <property type="match status" value="1"/>
</dbReference>
<name>A0A517TBT4_9PLAN</name>
<accession>A0A517TBT4</accession>
<dbReference type="PANTHER" id="PTHR43818:SF5">
    <property type="entry name" value="OXIDOREDUCTASE FAMILY PROTEIN"/>
    <property type="match status" value="1"/>
</dbReference>
<dbReference type="InterPro" id="IPR036291">
    <property type="entry name" value="NAD(P)-bd_dom_sf"/>
</dbReference>